<evidence type="ECO:0000313" key="1">
    <source>
        <dbReference type="EMBL" id="GKX68803.1"/>
    </source>
</evidence>
<dbReference type="EMBL" id="BROD01000001">
    <property type="protein sequence ID" value="GKX68803.1"/>
    <property type="molecule type" value="Genomic_DNA"/>
</dbReference>
<protein>
    <submittedName>
        <fullName evidence="1">Protein translocase subunit SecE</fullName>
    </submittedName>
</protein>
<proteinExistence type="predicted"/>
<sequence>MAVEGNVKKAAPSKGVKKTNFFREVKAEVKRITWPSKEDTKKAFLAVLVFTIISMILVGVMDYGFSNLFDLIYKLKK</sequence>
<reference evidence="1" key="1">
    <citation type="journal article" date="2025" name="Int. J. Syst. Evol. Microbiol.">
        <title>Inconstantimicrobium mannanitabidum sp. nov., a novel member of the family Clostridiaceae isolated from anoxic soil under the treatment of reductive soil disinfestation.</title>
        <authorList>
            <person name="Ueki A."/>
            <person name="Tonouchi A."/>
            <person name="Honma S."/>
            <person name="Kaku N."/>
            <person name="Ueki K."/>
        </authorList>
    </citation>
    <scope>NUCLEOTIDE SEQUENCE</scope>
    <source>
        <strain evidence="1">TW13</strain>
    </source>
</reference>
<accession>A0ACB5RI55</accession>
<dbReference type="Proteomes" id="UP001058074">
    <property type="component" value="Unassembled WGS sequence"/>
</dbReference>
<comment type="caution">
    <text evidence="1">The sequence shown here is derived from an EMBL/GenBank/DDBJ whole genome shotgun (WGS) entry which is preliminary data.</text>
</comment>
<gene>
    <name evidence="1" type="primary">secE</name>
    <name evidence="1" type="ORF">rsdtw13_40610</name>
</gene>
<name>A0ACB5RI55_9CLOT</name>
<evidence type="ECO:0000313" key="2">
    <source>
        <dbReference type="Proteomes" id="UP001058074"/>
    </source>
</evidence>
<keyword evidence="2" id="KW-1185">Reference proteome</keyword>
<organism evidence="1 2">
    <name type="scientific">Inconstantimicrobium mannanitabidum</name>
    <dbReference type="NCBI Taxonomy" id="1604901"/>
    <lineage>
        <taxon>Bacteria</taxon>
        <taxon>Bacillati</taxon>
        <taxon>Bacillota</taxon>
        <taxon>Clostridia</taxon>
        <taxon>Eubacteriales</taxon>
        <taxon>Clostridiaceae</taxon>
        <taxon>Inconstantimicrobium</taxon>
    </lineage>
</organism>